<evidence type="ECO:0008006" key="4">
    <source>
        <dbReference type="Google" id="ProtNLM"/>
    </source>
</evidence>
<comment type="caution">
    <text evidence="2">The sequence shown here is derived from an EMBL/GenBank/DDBJ whole genome shotgun (WGS) entry which is preliminary data.</text>
</comment>
<gene>
    <name evidence="2" type="ORF">GTP41_17680</name>
</gene>
<keyword evidence="3" id="KW-1185">Reference proteome</keyword>
<dbReference type="AlphaFoldDB" id="A0A6N9HJX3"/>
<evidence type="ECO:0000313" key="3">
    <source>
        <dbReference type="Proteomes" id="UP000448575"/>
    </source>
</evidence>
<dbReference type="SUPFAM" id="SSF54427">
    <property type="entry name" value="NTF2-like"/>
    <property type="match status" value="1"/>
</dbReference>
<dbReference type="Proteomes" id="UP000448575">
    <property type="component" value="Unassembled WGS sequence"/>
</dbReference>
<dbReference type="EMBL" id="WWCJ01000012">
    <property type="protein sequence ID" value="MYN03928.1"/>
    <property type="molecule type" value="Genomic_DNA"/>
</dbReference>
<dbReference type="InterPro" id="IPR032710">
    <property type="entry name" value="NTF2-like_dom_sf"/>
</dbReference>
<evidence type="ECO:0000256" key="1">
    <source>
        <dbReference type="SAM" id="SignalP"/>
    </source>
</evidence>
<organism evidence="2 3">
    <name type="scientific">Pseudoduganella guangdongensis</name>
    <dbReference type="NCBI Taxonomy" id="2692179"/>
    <lineage>
        <taxon>Bacteria</taxon>
        <taxon>Pseudomonadati</taxon>
        <taxon>Pseudomonadota</taxon>
        <taxon>Betaproteobacteria</taxon>
        <taxon>Burkholderiales</taxon>
        <taxon>Oxalobacteraceae</taxon>
        <taxon>Telluria group</taxon>
        <taxon>Pseudoduganella</taxon>
    </lineage>
</organism>
<keyword evidence="1" id="KW-0732">Signal</keyword>
<sequence>MKLAALVFGLLLSTASLANDVASLPEEKIKSLVGSATEASNRMMMNGSKVEDVDAIFAMYTDDFVYVHEVYGGTYTRELLYGNSVRNLKAGRYQLAEPRYQLVSVIPGLNAAAVVRRETKTGKNHLAVFEFKGEKISKITEYWK</sequence>
<proteinExistence type="predicted"/>
<name>A0A6N9HJX3_9BURK</name>
<accession>A0A6N9HJX3</accession>
<dbReference type="RefSeq" id="WP_161026895.1">
    <property type="nucleotide sequence ID" value="NZ_WWCJ01000012.1"/>
</dbReference>
<dbReference type="Gene3D" id="3.10.450.50">
    <property type="match status" value="1"/>
</dbReference>
<protein>
    <recommendedName>
        <fullName evidence="4">Nuclear transport factor 2 family protein</fullName>
    </recommendedName>
</protein>
<feature type="chain" id="PRO_5026834967" description="Nuclear transport factor 2 family protein" evidence="1">
    <location>
        <begin position="19"/>
        <end position="144"/>
    </location>
</feature>
<feature type="signal peptide" evidence="1">
    <location>
        <begin position="1"/>
        <end position="18"/>
    </location>
</feature>
<reference evidence="2 3" key="1">
    <citation type="submission" date="2019-12" db="EMBL/GenBank/DDBJ databases">
        <title>Novel species isolated from a subtropical stream in China.</title>
        <authorList>
            <person name="Lu H."/>
        </authorList>
    </citation>
    <scope>NUCLEOTIDE SEQUENCE [LARGE SCALE GENOMIC DNA]</scope>
    <source>
        <strain evidence="2 3">DS3</strain>
    </source>
</reference>
<evidence type="ECO:0000313" key="2">
    <source>
        <dbReference type="EMBL" id="MYN03928.1"/>
    </source>
</evidence>